<evidence type="ECO:0000256" key="7">
    <source>
        <dbReference type="ARBA" id="ARBA00038475"/>
    </source>
</evidence>
<organism evidence="12 13">
    <name type="scientific">Laodelphax striatellus</name>
    <name type="common">Small brown planthopper</name>
    <name type="synonym">Delphax striatella</name>
    <dbReference type="NCBI Taxonomy" id="195883"/>
    <lineage>
        <taxon>Eukaryota</taxon>
        <taxon>Metazoa</taxon>
        <taxon>Ecdysozoa</taxon>
        <taxon>Arthropoda</taxon>
        <taxon>Hexapoda</taxon>
        <taxon>Insecta</taxon>
        <taxon>Pterygota</taxon>
        <taxon>Neoptera</taxon>
        <taxon>Paraneoptera</taxon>
        <taxon>Hemiptera</taxon>
        <taxon>Auchenorrhyncha</taxon>
        <taxon>Fulgoroidea</taxon>
        <taxon>Delphacidae</taxon>
        <taxon>Criomorphinae</taxon>
        <taxon>Laodelphax</taxon>
    </lineage>
</organism>
<feature type="transmembrane region" description="Helical" evidence="11">
    <location>
        <begin position="73"/>
        <end position="94"/>
    </location>
</feature>
<dbReference type="PIRSF" id="PIRSF023381">
    <property type="entry name" value="MannP-dilichol_defect-1p"/>
    <property type="match status" value="1"/>
</dbReference>
<sequence length="264" mass="28321">MSSFNATEYFEKAALLLVTPQCYNEFFIEYNFLHEQCIKALISKGLGLAIVAGSCMVKVPQILKILQNSSAEGVSFTSVLFDLYAVVAGVAYAYAKQFPFSAWGDALFLLIQSTIITALVLNYNFSSVSAVSFVVAFSGILFGLVGGFTSLEVLWSMQAVSAPIMFIGKLAQAYANYQNGSTGQLSAMMCFMLLFGSTARIYTSIQETGDPIIILIYSLATVGNGLLVSQFIYYYFKGASPSSSSSKAAGKKGGKKSAAKAKKS</sequence>
<feature type="transmembrane region" description="Helical" evidence="11">
    <location>
        <begin position="214"/>
        <end position="236"/>
    </location>
</feature>
<evidence type="ECO:0000256" key="8">
    <source>
        <dbReference type="ARBA" id="ARBA00067517"/>
    </source>
</evidence>
<dbReference type="InterPro" id="IPR006603">
    <property type="entry name" value="PQ-loop_rpt"/>
</dbReference>
<feature type="transmembrane region" description="Helical" evidence="11">
    <location>
        <begin position="183"/>
        <end position="202"/>
    </location>
</feature>
<feature type="region of interest" description="Disordered" evidence="10">
    <location>
        <begin position="240"/>
        <end position="264"/>
    </location>
</feature>
<dbReference type="STRING" id="195883.A0A482XEW0"/>
<dbReference type="AlphaFoldDB" id="A0A482XEW0"/>
<evidence type="ECO:0000313" key="12">
    <source>
        <dbReference type="EMBL" id="RZF44303.1"/>
    </source>
</evidence>
<evidence type="ECO:0000313" key="13">
    <source>
        <dbReference type="Proteomes" id="UP000291343"/>
    </source>
</evidence>
<dbReference type="SMART" id="SM00679">
    <property type="entry name" value="CTNS"/>
    <property type="match status" value="2"/>
</dbReference>
<comment type="caution">
    <text evidence="12">The sequence shown here is derived from an EMBL/GenBank/DDBJ whole genome shotgun (WGS) entry which is preliminary data.</text>
</comment>
<keyword evidence="2" id="KW-0813">Transport</keyword>
<keyword evidence="4" id="KW-0677">Repeat</keyword>
<gene>
    <name evidence="12" type="ORF">LSTR_LSTR006853</name>
</gene>
<accession>A0A482XEW0</accession>
<feature type="transmembrane region" description="Helical" evidence="11">
    <location>
        <begin position="100"/>
        <end position="121"/>
    </location>
</feature>
<evidence type="ECO:0000256" key="2">
    <source>
        <dbReference type="ARBA" id="ARBA00022448"/>
    </source>
</evidence>
<dbReference type="EMBL" id="QKKF02011155">
    <property type="protein sequence ID" value="RZF44303.1"/>
    <property type="molecule type" value="Genomic_DNA"/>
</dbReference>
<evidence type="ECO:0000256" key="6">
    <source>
        <dbReference type="ARBA" id="ARBA00023136"/>
    </source>
</evidence>
<evidence type="ECO:0000256" key="3">
    <source>
        <dbReference type="ARBA" id="ARBA00022692"/>
    </source>
</evidence>
<dbReference type="Pfam" id="PF04193">
    <property type="entry name" value="PQ-loop"/>
    <property type="match status" value="2"/>
</dbReference>
<dbReference type="FunCoup" id="A0A482XEW0">
    <property type="interactions" value="719"/>
</dbReference>
<dbReference type="Proteomes" id="UP000291343">
    <property type="component" value="Unassembled WGS sequence"/>
</dbReference>
<dbReference type="PANTHER" id="PTHR12226">
    <property type="entry name" value="MANNOSE-P-DOLICHOL UTILIZATION DEFECT 1 LEC35 -RELATED"/>
    <property type="match status" value="1"/>
</dbReference>
<evidence type="ECO:0000256" key="10">
    <source>
        <dbReference type="SAM" id="MobiDB-lite"/>
    </source>
</evidence>
<dbReference type="Gene3D" id="1.20.1280.290">
    <property type="match status" value="2"/>
</dbReference>
<comment type="similarity">
    <text evidence="7 9">Belongs to the MPDU1 (TC 2.A.43.3) family.</text>
</comment>
<feature type="transmembrane region" description="Helical" evidence="11">
    <location>
        <begin position="128"/>
        <end position="147"/>
    </location>
</feature>
<evidence type="ECO:0000256" key="4">
    <source>
        <dbReference type="ARBA" id="ARBA00022737"/>
    </source>
</evidence>
<reference evidence="12 13" key="1">
    <citation type="journal article" date="2017" name="Gigascience">
        <title>Genome sequence of the small brown planthopper, Laodelphax striatellus.</title>
        <authorList>
            <person name="Zhu J."/>
            <person name="Jiang F."/>
            <person name="Wang X."/>
            <person name="Yang P."/>
            <person name="Bao Y."/>
            <person name="Zhao W."/>
            <person name="Wang W."/>
            <person name="Lu H."/>
            <person name="Wang Q."/>
            <person name="Cui N."/>
            <person name="Li J."/>
            <person name="Chen X."/>
            <person name="Luo L."/>
            <person name="Yu J."/>
            <person name="Kang L."/>
            <person name="Cui F."/>
        </authorList>
    </citation>
    <scope>NUCLEOTIDE SEQUENCE [LARGE SCALE GENOMIC DNA]</scope>
    <source>
        <strain evidence="12">Lst14</strain>
    </source>
</reference>
<name>A0A482XEW0_LAOST</name>
<dbReference type="GO" id="GO:0009312">
    <property type="term" value="P:oligosaccharide biosynthetic process"/>
    <property type="evidence" value="ECO:0007669"/>
    <property type="project" value="TreeGrafter"/>
</dbReference>
<dbReference type="GO" id="GO:0016020">
    <property type="term" value="C:membrane"/>
    <property type="evidence" value="ECO:0007669"/>
    <property type="project" value="UniProtKB-SubCell"/>
</dbReference>
<evidence type="ECO:0000256" key="5">
    <source>
        <dbReference type="ARBA" id="ARBA00022989"/>
    </source>
</evidence>
<keyword evidence="13" id="KW-1185">Reference proteome</keyword>
<dbReference type="FunFam" id="1.20.1280.290:FF:000006">
    <property type="entry name" value="mannose-P-dolichol utilization defect 1 protein"/>
    <property type="match status" value="1"/>
</dbReference>
<dbReference type="OrthoDB" id="271506at2759"/>
<keyword evidence="5 9" id="KW-1133">Transmembrane helix</keyword>
<dbReference type="SMR" id="A0A482XEW0"/>
<keyword evidence="3 9" id="KW-0812">Transmembrane</keyword>
<evidence type="ECO:0000256" key="9">
    <source>
        <dbReference type="PIRNR" id="PIRNR023381"/>
    </source>
</evidence>
<feature type="compositionally biased region" description="Basic residues" evidence="10">
    <location>
        <begin position="249"/>
        <end position="264"/>
    </location>
</feature>
<keyword evidence="6 9" id="KW-0472">Membrane</keyword>
<evidence type="ECO:0000256" key="1">
    <source>
        <dbReference type="ARBA" id="ARBA00004141"/>
    </source>
</evidence>
<dbReference type="PANTHER" id="PTHR12226:SF2">
    <property type="entry name" value="MANNOSE-P-DOLICHOL UTILIZATION DEFECT 1 PROTEIN"/>
    <property type="match status" value="1"/>
</dbReference>
<dbReference type="InParanoid" id="A0A482XEW0"/>
<protein>
    <recommendedName>
        <fullName evidence="8 9">Mannose-P-dolichol utilization defect 1 protein homolog</fullName>
    </recommendedName>
</protein>
<dbReference type="InterPro" id="IPR016817">
    <property type="entry name" value="MannP-dilichol_defect-1"/>
</dbReference>
<evidence type="ECO:0000256" key="11">
    <source>
        <dbReference type="SAM" id="Phobius"/>
    </source>
</evidence>
<comment type="subcellular location">
    <subcellularLocation>
        <location evidence="1 9">Membrane</location>
        <topology evidence="1 9">Multi-pass membrane protein</topology>
    </subcellularLocation>
</comment>
<proteinExistence type="inferred from homology"/>